<keyword evidence="2" id="KW-1185">Reference proteome</keyword>
<sequence>MMPLHARAIISTPRRCLPAHRASPPIPRLCTLLATAPSLPHMQKRQRMPDK</sequence>
<organism evidence="1 2">
    <name type="scientific">Rubroshorea leprosula</name>
    <dbReference type="NCBI Taxonomy" id="152421"/>
    <lineage>
        <taxon>Eukaryota</taxon>
        <taxon>Viridiplantae</taxon>
        <taxon>Streptophyta</taxon>
        <taxon>Embryophyta</taxon>
        <taxon>Tracheophyta</taxon>
        <taxon>Spermatophyta</taxon>
        <taxon>Magnoliopsida</taxon>
        <taxon>eudicotyledons</taxon>
        <taxon>Gunneridae</taxon>
        <taxon>Pentapetalae</taxon>
        <taxon>rosids</taxon>
        <taxon>malvids</taxon>
        <taxon>Malvales</taxon>
        <taxon>Dipterocarpaceae</taxon>
        <taxon>Rubroshorea</taxon>
    </lineage>
</organism>
<comment type="caution">
    <text evidence="1">The sequence shown here is derived from an EMBL/GenBank/DDBJ whole genome shotgun (WGS) entry which is preliminary data.</text>
</comment>
<dbReference type="EMBL" id="BPVZ01000154">
    <property type="protein sequence ID" value="GKV41956.1"/>
    <property type="molecule type" value="Genomic_DNA"/>
</dbReference>
<name>A0AAV5LX23_9ROSI</name>
<reference evidence="1 2" key="1">
    <citation type="journal article" date="2021" name="Commun. Biol.">
        <title>The genome of Shorea leprosula (Dipterocarpaceae) highlights the ecological relevance of drought in aseasonal tropical rainforests.</title>
        <authorList>
            <person name="Ng K.K.S."/>
            <person name="Kobayashi M.J."/>
            <person name="Fawcett J.A."/>
            <person name="Hatakeyama M."/>
            <person name="Paape T."/>
            <person name="Ng C.H."/>
            <person name="Ang C.C."/>
            <person name="Tnah L.H."/>
            <person name="Lee C.T."/>
            <person name="Nishiyama T."/>
            <person name="Sese J."/>
            <person name="O'Brien M.J."/>
            <person name="Copetti D."/>
            <person name="Mohd Noor M.I."/>
            <person name="Ong R.C."/>
            <person name="Putra M."/>
            <person name="Sireger I.Z."/>
            <person name="Indrioko S."/>
            <person name="Kosugi Y."/>
            <person name="Izuno A."/>
            <person name="Isagi Y."/>
            <person name="Lee S.L."/>
            <person name="Shimizu K.K."/>
        </authorList>
    </citation>
    <scope>NUCLEOTIDE SEQUENCE [LARGE SCALE GENOMIC DNA]</scope>
    <source>
        <strain evidence="1">214</strain>
    </source>
</reference>
<proteinExistence type="predicted"/>
<gene>
    <name evidence="1" type="ORF">SLEP1_g49422</name>
</gene>
<evidence type="ECO:0000313" key="2">
    <source>
        <dbReference type="Proteomes" id="UP001054252"/>
    </source>
</evidence>
<protein>
    <submittedName>
        <fullName evidence="1">Uncharacterized protein</fullName>
    </submittedName>
</protein>
<dbReference type="AlphaFoldDB" id="A0AAV5LX23"/>
<evidence type="ECO:0000313" key="1">
    <source>
        <dbReference type="EMBL" id="GKV41956.1"/>
    </source>
</evidence>
<dbReference type="Proteomes" id="UP001054252">
    <property type="component" value="Unassembled WGS sequence"/>
</dbReference>
<accession>A0AAV5LX23</accession>